<protein>
    <submittedName>
        <fullName evidence="1">Uncharacterized protein</fullName>
    </submittedName>
</protein>
<name>A0A9W9YSH6_9CNID</name>
<sequence>MARLAGPQYKMHVFLCSTAGEMMHMCTKLRSRRYGVRPHGTATNYVSLIHIHPSYAKTTIQLEAAFTCDKDMEVYIDGKWEVTSNKIREASFFTLHPGARVLAVRCLNRHGEAGILGSLDNGLVTDSRWKCIGRNKQNQLRKGWTRVLFDDSNWPQAVAYFPNRNWTWWGKISNISDEATWIWTADRGKHQEAYCRRRLSDVSVKLEHTQKEIFQSTLDEIDHALLLHHRFSLRG</sequence>
<gene>
    <name evidence="1" type="ORF">OS493_005539</name>
</gene>
<dbReference type="OrthoDB" id="8950604at2759"/>
<proteinExistence type="predicted"/>
<dbReference type="Proteomes" id="UP001163046">
    <property type="component" value="Unassembled WGS sequence"/>
</dbReference>
<evidence type="ECO:0000313" key="2">
    <source>
        <dbReference type="Proteomes" id="UP001163046"/>
    </source>
</evidence>
<comment type="caution">
    <text evidence="1">The sequence shown here is derived from an EMBL/GenBank/DDBJ whole genome shotgun (WGS) entry which is preliminary data.</text>
</comment>
<organism evidence="1 2">
    <name type="scientific">Desmophyllum pertusum</name>
    <dbReference type="NCBI Taxonomy" id="174260"/>
    <lineage>
        <taxon>Eukaryota</taxon>
        <taxon>Metazoa</taxon>
        <taxon>Cnidaria</taxon>
        <taxon>Anthozoa</taxon>
        <taxon>Hexacorallia</taxon>
        <taxon>Scleractinia</taxon>
        <taxon>Caryophylliina</taxon>
        <taxon>Caryophylliidae</taxon>
        <taxon>Desmophyllum</taxon>
    </lineage>
</organism>
<evidence type="ECO:0000313" key="1">
    <source>
        <dbReference type="EMBL" id="KAJ7365432.1"/>
    </source>
</evidence>
<accession>A0A9W9YSH6</accession>
<dbReference type="Gene3D" id="2.60.120.260">
    <property type="entry name" value="Galactose-binding domain-like"/>
    <property type="match status" value="1"/>
</dbReference>
<keyword evidence="2" id="KW-1185">Reference proteome</keyword>
<dbReference type="AlphaFoldDB" id="A0A9W9YSH6"/>
<dbReference type="EMBL" id="MU827303">
    <property type="protein sequence ID" value="KAJ7365432.1"/>
    <property type="molecule type" value="Genomic_DNA"/>
</dbReference>
<reference evidence="1" key="1">
    <citation type="submission" date="2023-01" db="EMBL/GenBank/DDBJ databases">
        <title>Genome assembly of the deep-sea coral Lophelia pertusa.</title>
        <authorList>
            <person name="Herrera S."/>
            <person name="Cordes E."/>
        </authorList>
    </citation>
    <scope>NUCLEOTIDE SEQUENCE</scope>
    <source>
        <strain evidence="1">USNM1676648</strain>
        <tissue evidence="1">Polyp</tissue>
    </source>
</reference>